<dbReference type="Proteomes" id="UP000747542">
    <property type="component" value="Unassembled WGS sequence"/>
</dbReference>
<gene>
    <name evidence="1" type="ORF">Hamer_G017540</name>
</gene>
<evidence type="ECO:0000313" key="2">
    <source>
        <dbReference type="Proteomes" id="UP000747542"/>
    </source>
</evidence>
<organism evidence="1 2">
    <name type="scientific">Homarus americanus</name>
    <name type="common">American lobster</name>
    <dbReference type="NCBI Taxonomy" id="6706"/>
    <lineage>
        <taxon>Eukaryota</taxon>
        <taxon>Metazoa</taxon>
        <taxon>Ecdysozoa</taxon>
        <taxon>Arthropoda</taxon>
        <taxon>Crustacea</taxon>
        <taxon>Multicrustacea</taxon>
        <taxon>Malacostraca</taxon>
        <taxon>Eumalacostraca</taxon>
        <taxon>Eucarida</taxon>
        <taxon>Decapoda</taxon>
        <taxon>Pleocyemata</taxon>
        <taxon>Astacidea</taxon>
        <taxon>Nephropoidea</taxon>
        <taxon>Nephropidae</taxon>
        <taxon>Homarus</taxon>
    </lineage>
</organism>
<evidence type="ECO:0000313" key="1">
    <source>
        <dbReference type="EMBL" id="KAG7154341.1"/>
    </source>
</evidence>
<dbReference type="PANTHER" id="PTHR39313:SF1">
    <property type="entry name" value="IM:7138239"/>
    <property type="match status" value="1"/>
</dbReference>
<name>A0A8J5MK28_HOMAM</name>
<keyword evidence="2" id="KW-1185">Reference proteome</keyword>
<protein>
    <submittedName>
        <fullName evidence="1">Uncharacterized protein</fullName>
    </submittedName>
</protein>
<proteinExistence type="predicted"/>
<accession>A0A8J5MK28</accession>
<dbReference type="EMBL" id="JAHLQT010044465">
    <property type="protein sequence ID" value="KAG7154341.1"/>
    <property type="molecule type" value="Genomic_DNA"/>
</dbReference>
<sequence length="339" mass="37354">MVGAPNTGRWTAIGTEATYKDDVTRPEVSHEEAGGALDEVLSVGSVSQYLSEARRLVKAEEDLDVTLEEGDHTTCCQREPNMNHIGVSGEEIVMDVGHCPRRCGKKKQLKRNEFERLLLDNPDMDPRMLFLLHSGQRRSQQSCPGEEEEMCAASAWRVERLVTTEGVVSVTVTEACECQPRPHSCRHHPRPVTLHKGTPLQTTVDLGHCQGHCYHDLGCKAIKSRTVSVEGPNGAECVSVVEECGCQSSCYRASLYQHVYNYTTEDDPSVQVIDVGTCTGECDIVQEDQCVLRETSGGCMMSLVKRNSRCSPSSTKDMEIHQADGSIRSLTTITHCGCH</sequence>
<comment type="caution">
    <text evidence="1">The sequence shown here is derived from an EMBL/GenBank/DDBJ whole genome shotgun (WGS) entry which is preliminary data.</text>
</comment>
<reference evidence="1" key="1">
    <citation type="journal article" date="2021" name="Sci. Adv.">
        <title>The American lobster genome reveals insights on longevity, neural, and immune adaptations.</title>
        <authorList>
            <person name="Polinski J.M."/>
            <person name="Zimin A.V."/>
            <person name="Clark K.F."/>
            <person name="Kohn A.B."/>
            <person name="Sadowski N."/>
            <person name="Timp W."/>
            <person name="Ptitsyn A."/>
            <person name="Khanna P."/>
            <person name="Romanova D.Y."/>
            <person name="Williams P."/>
            <person name="Greenwood S.J."/>
            <person name="Moroz L.L."/>
            <person name="Walt D.R."/>
            <person name="Bodnar A.G."/>
        </authorList>
    </citation>
    <scope>NUCLEOTIDE SEQUENCE</scope>
    <source>
        <strain evidence="1">GMGI-L3</strain>
    </source>
</reference>
<dbReference type="AlphaFoldDB" id="A0A8J5MK28"/>
<dbReference type="PANTHER" id="PTHR39313">
    <property type="entry name" value="IM:7138239"/>
    <property type="match status" value="1"/>
</dbReference>